<dbReference type="InterPro" id="IPR051824">
    <property type="entry name" value="LRR_Rcpt-Like_S/T_Kinase"/>
</dbReference>
<dbReference type="InterPro" id="IPR001245">
    <property type="entry name" value="Ser-Thr/Tyr_kinase_cat_dom"/>
</dbReference>
<dbReference type="InterPro" id="IPR000719">
    <property type="entry name" value="Prot_kinase_dom"/>
</dbReference>
<proteinExistence type="predicted"/>
<evidence type="ECO:0000313" key="12">
    <source>
        <dbReference type="EMBL" id="KAL3755211.1"/>
    </source>
</evidence>
<dbReference type="Pfam" id="PF07714">
    <property type="entry name" value="PK_Tyr_Ser-Thr"/>
    <property type="match status" value="1"/>
</dbReference>
<dbReference type="SUPFAM" id="SSF56112">
    <property type="entry name" value="Protein kinase-like (PK-like)"/>
    <property type="match status" value="1"/>
</dbReference>
<reference evidence="12 13" key="1">
    <citation type="submission" date="2024-11" db="EMBL/GenBank/DDBJ databases">
        <title>Chromosome-level genome assembly of Eucalyptus globulus Labill. provides insights into its genome evolution.</title>
        <authorList>
            <person name="Li X."/>
        </authorList>
    </citation>
    <scope>NUCLEOTIDE SEQUENCE [LARGE SCALE GENOMIC DNA]</scope>
    <source>
        <strain evidence="12">CL2024</strain>
        <tissue evidence="12">Fresh tender leaves</tissue>
    </source>
</reference>
<dbReference type="PROSITE" id="PS00107">
    <property type="entry name" value="PROTEIN_KINASE_ATP"/>
    <property type="match status" value="1"/>
</dbReference>
<dbReference type="GO" id="GO:0016020">
    <property type="term" value="C:membrane"/>
    <property type="evidence" value="ECO:0007669"/>
    <property type="project" value="UniProtKB-SubCell"/>
</dbReference>
<dbReference type="Gene3D" id="3.30.200.20">
    <property type="entry name" value="Phosphorylase Kinase, domain 1"/>
    <property type="match status" value="1"/>
</dbReference>
<dbReference type="AlphaFoldDB" id="A0ABD3LZG6"/>
<dbReference type="InterPro" id="IPR011009">
    <property type="entry name" value="Kinase-like_dom_sf"/>
</dbReference>
<evidence type="ECO:0000256" key="1">
    <source>
        <dbReference type="ARBA" id="ARBA00004479"/>
    </source>
</evidence>
<dbReference type="PROSITE" id="PS50011">
    <property type="entry name" value="PROTEIN_KINASE_DOM"/>
    <property type="match status" value="1"/>
</dbReference>
<gene>
    <name evidence="12" type="ORF">ACJRO7_002289</name>
</gene>
<evidence type="ECO:0000256" key="7">
    <source>
        <dbReference type="ARBA" id="ARBA00022840"/>
    </source>
</evidence>
<evidence type="ECO:0000256" key="6">
    <source>
        <dbReference type="ARBA" id="ARBA00022777"/>
    </source>
</evidence>
<comment type="catalytic activity">
    <reaction evidence="8">
        <text>L-threonyl-[protein] + ATP = O-phospho-L-threonyl-[protein] + ADP + H(+)</text>
        <dbReference type="Rhea" id="RHEA:46608"/>
        <dbReference type="Rhea" id="RHEA-COMP:11060"/>
        <dbReference type="Rhea" id="RHEA-COMP:11605"/>
        <dbReference type="ChEBI" id="CHEBI:15378"/>
        <dbReference type="ChEBI" id="CHEBI:30013"/>
        <dbReference type="ChEBI" id="CHEBI:30616"/>
        <dbReference type="ChEBI" id="CHEBI:61977"/>
        <dbReference type="ChEBI" id="CHEBI:456216"/>
        <dbReference type="EC" id="2.7.11.1"/>
    </reaction>
</comment>
<comment type="caution">
    <text evidence="12">The sequence shown here is derived from an EMBL/GenBank/DDBJ whole genome shotgun (WGS) entry which is preliminary data.</text>
</comment>
<keyword evidence="7 10" id="KW-0067">ATP-binding</keyword>
<dbReference type="GO" id="GO:0004674">
    <property type="term" value="F:protein serine/threonine kinase activity"/>
    <property type="evidence" value="ECO:0007669"/>
    <property type="project" value="UniProtKB-KW"/>
</dbReference>
<keyword evidence="4" id="KW-0808">Transferase</keyword>
<organism evidence="12 13">
    <name type="scientific">Eucalyptus globulus</name>
    <name type="common">Tasmanian blue gum</name>
    <dbReference type="NCBI Taxonomy" id="34317"/>
    <lineage>
        <taxon>Eukaryota</taxon>
        <taxon>Viridiplantae</taxon>
        <taxon>Streptophyta</taxon>
        <taxon>Embryophyta</taxon>
        <taxon>Tracheophyta</taxon>
        <taxon>Spermatophyta</taxon>
        <taxon>Magnoliopsida</taxon>
        <taxon>eudicotyledons</taxon>
        <taxon>Gunneridae</taxon>
        <taxon>Pentapetalae</taxon>
        <taxon>rosids</taxon>
        <taxon>malvids</taxon>
        <taxon>Myrtales</taxon>
        <taxon>Myrtaceae</taxon>
        <taxon>Myrtoideae</taxon>
        <taxon>Eucalypteae</taxon>
        <taxon>Eucalyptus</taxon>
    </lineage>
</organism>
<evidence type="ECO:0000259" key="11">
    <source>
        <dbReference type="PROSITE" id="PS50011"/>
    </source>
</evidence>
<evidence type="ECO:0000256" key="3">
    <source>
        <dbReference type="ARBA" id="ARBA00022527"/>
    </source>
</evidence>
<evidence type="ECO:0000256" key="8">
    <source>
        <dbReference type="ARBA" id="ARBA00047899"/>
    </source>
</evidence>
<feature type="domain" description="Protein kinase" evidence="11">
    <location>
        <begin position="101"/>
        <end position="379"/>
    </location>
</feature>
<dbReference type="InterPro" id="IPR017441">
    <property type="entry name" value="Protein_kinase_ATP_BS"/>
</dbReference>
<dbReference type="PANTHER" id="PTHR48006">
    <property type="entry name" value="LEUCINE-RICH REPEAT-CONTAINING PROTEIN DDB_G0281931-RELATED"/>
    <property type="match status" value="1"/>
</dbReference>
<dbReference type="PANTHER" id="PTHR48006:SF102">
    <property type="entry name" value="LEUCINE-RICH REPEAT-CONTAINING PROTEIN DDB_G0281931-RELATED"/>
    <property type="match status" value="1"/>
</dbReference>
<keyword evidence="13" id="KW-1185">Reference proteome</keyword>
<accession>A0ABD3LZG6</accession>
<dbReference type="Proteomes" id="UP001634007">
    <property type="component" value="Unassembled WGS sequence"/>
</dbReference>
<dbReference type="EMBL" id="JBJKBG010000001">
    <property type="protein sequence ID" value="KAL3755211.1"/>
    <property type="molecule type" value="Genomic_DNA"/>
</dbReference>
<dbReference type="EC" id="2.7.11.1" evidence="2"/>
<comment type="subcellular location">
    <subcellularLocation>
        <location evidence="1">Membrane</location>
        <topology evidence="1">Single-pass type I membrane protein</topology>
    </subcellularLocation>
</comment>
<name>A0ABD3LZG6_EUCGL</name>
<comment type="catalytic activity">
    <reaction evidence="9">
        <text>L-seryl-[protein] + ATP = O-phospho-L-seryl-[protein] + ADP + H(+)</text>
        <dbReference type="Rhea" id="RHEA:17989"/>
        <dbReference type="Rhea" id="RHEA-COMP:9863"/>
        <dbReference type="Rhea" id="RHEA-COMP:11604"/>
        <dbReference type="ChEBI" id="CHEBI:15378"/>
        <dbReference type="ChEBI" id="CHEBI:29999"/>
        <dbReference type="ChEBI" id="CHEBI:30616"/>
        <dbReference type="ChEBI" id="CHEBI:83421"/>
        <dbReference type="ChEBI" id="CHEBI:456216"/>
        <dbReference type="EC" id="2.7.11.1"/>
    </reaction>
</comment>
<dbReference type="Gene3D" id="1.10.510.10">
    <property type="entry name" value="Transferase(Phosphotransferase) domain 1"/>
    <property type="match status" value="1"/>
</dbReference>
<dbReference type="GO" id="GO:0005524">
    <property type="term" value="F:ATP binding"/>
    <property type="evidence" value="ECO:0007669"/>
    <property type="project" value="UniProtKB-UniRule"/>
</dbReference>
<sequence>MVFKFATFDPAQDPDDFNQAFPLLHHQYTCTFTKTIVRGPVAAGASLVLKAPASEFHDDEIQDRYAETPFHSINFDVRPEFRQRQLEEFTLEKLAVATPNFSHTELLGRGGFGDVYTGQLADDSLVAIKRCGRGSAQGIREFEREVTVDSILPPRHNMLPMVGFCRTSKCMDLLLVSPLMFNESADRCLSKRPKIRPPLDRLTRRKIALGAARGLYQTSKIMLDEEFELRIGDFEMVKFTNRKHGGYLVDGIEEAPVLPRNESEDMWPYGYMAPEYAMEGKFSAKTDVFAFGVILLQLVTGQKAHLPAARANEQVIMLPDRVKGLLVERRLETRVDPHLQSEDGQGEIENVIRLALLCTHPVPRERPSVAQVIQILEGG</sequence>
<keyword evidence="3" id="KW-0723">Serine/threonine-protein kinase</keyword>
<evidence type="ECO:0000256" key="9">
    <source>
        <dbReference type="ARBA" id="ARBA00048679"/>
    </source>
</evidence>
<keyword evidence="5 10" id="KW-0547">Nucleotide-binding</keyword>
<evidence type="ECO:0000256" key="4">
    <source>
        <dbReference type="ARBA" id="ARBA00022679"/>
    </source>
</evidence>
<evidence type="ECO:0000256" key="5">
    <source>
        <dbReference type="ARBA" id="ARBA00022741"/>
    </source>
</evidence>
<evidence type="ECO:0000256" key="2">
    <source>
        <dbReference type="ARBA" id="ARBA00012513"/>
    </source>
</evidence>
<keyword evidence="6" id="KW-0418">Kinase</keyword>
<protein>
    <recommendedName>
        <fullName evidence="2">non-specific serine/threonine protein kinase</fullName>
        <ecNumber evidence="2">2.7.11.1</ecNumber>
    </recommendedName>
</protein>
<evidence type="ECO:0000313" key="13">
    <source>
        <dbReference type="Proteomes" id="UP001634007"/>
    </source>
</evidence>
<evidence type="ECO:0000256" key="10">
    <source>
        <dbReference type="PROSITE-ProRule" id="PRU10141"/>
    </source>
</evidence>
<feature type="binding site" evidence="10">
    <location>
        <position position="129"/>
    </location>
    <ligand>
        <name>ATP</name>
        <dbReference type="ChEBI" id="CHEBI:30616"/>
    </ligand>
</feature>